<evidence type="ECO:0000313" key="1">
    <source>
        <dbReference type="EMBL" id="APC41853.1"/>
    </source>
</evidence>
<dbReference type="OrthoDB" id="9803036at2"/>
<reference evidence="2" key="1">
    <citation type="journal article" date="2016" name="Front. Microbiol.">
        <title>Complete Genome Sequence of Clostridium estertheticum DSM 8809, a Microbe Identified in Spoiled Vacuum Packed Beef.</title>
        <authorList>
            <person name="Yu Z."/>
            <person name="Gunn L."/>
            <person name="Brennan E."/>
            <person name="Reid R."/>
            <person name="Wall P.G."/>
            <person name="Gaora O.P."/>
            <person name="Hurley D."/>
            <person name="Bolton D."/>
            <person name="Fanning S."/>
        </authorList>
    </citation>
    <scope>NUCLEOTIDE SEQUENCE [LARGE SCALE GENOMIC DNA]</scope>
    <source>
        <strain evidence="2">DSM 8809</strain>
    </source>
</reference>
<dbReference type="InterPro" id="IPR047324">
    <property type="entry name" value="LbH_gamma_CA-like"/>
</dbReference>
<organism evidence="1 2">
    <name type="scientific">Clostridium estertheticum subsp. estertheticum</name>
    <dbReference type="NCBI Taxonomy" id="1552"/>
    <lineage>
        <taxon>Bacteria</taxon>
        <taxon>Bacillati</taxon>
        <taxon>Bacillota</taxon>
        <taxon>Clostridia</taxon>
        <taxon>Eubacteriales</taxon>
        <taxon>Clostridiaceae</taxon>
        <taxon>Clostridium</taxon>
    </lineage>
</organism>
<dbReference type="Proteomes" id="UP000182569">
    <property type="component" value="Chromosome"/>
</dbReference>
<dbReference type="Gene3D" id="2.160.10.10">
    <property type="entry name" value="Hexapeptide repeat proteins"/>
    <property type="match status" value="1"/>
</dbReference>
<dbReference type="CDD" id="cd04645">
    <property type="entry name" value="LbH_gamma_CA_like"/>
    <property type="match status" value="1"/>
</dbReference>
<dbReference type="STRING" id="1552.A7L45_18165"/>
<sequence>MIHQFDGQIPSIHKNTFIASSADVIGNVSIGEHSSIWFGAVLRGDMNSMSIGNYTNVQDNCTIHNDDDFVINIGDYVTIGHNAIIHGCTIANYTLIGMGSTILNGAEIGEYTIIGAGSLVTQGKKIPSGVLCMGVPARVIRMLTVQEKEGLKESAHHYAELSMKYIIKE</sequence>
<dbReference type="Pfam" id="PF00132">
    <property type="entry name" value="Hexapep"/>
    <property type="match status" value="2"/>
</dbReference>
<protein>
    <submittedName>
        <fullName evidence="1">Gamma carbonic anhydrase family protein</fullName>
    </submittedName>
</protein>
<dbReference type="KEGG" id="ceu:A7L45_18165"/>
<dbReference type="EMBL" id="CP015756">
    <property type="protein sequence ID" value="APC41853.1"/>
    <property type="molecule type" value="Genomic_DNA"/>
</dbReference>
<proteinExistence type="predicted"/>
<dbReference type="PANTHER" id="PTHR13061:SF29">
    <property type="entry name" value="GAMMA CARBONIC ANHYDRASE-LIKE 1, MITOCHONDRIAL-RELATED"/>
    <property type="match status" value="1"/>
</dbReference>
<evidence type="ECO:0000313" key="2">
    <source>
        <dbReference type="Proteomes" id="UP000182569"/>
    </source>
</evidence>
<name>A0A1J0GKI0_9CLOT</name>
<dbReference type="InterPro" id="IPR050484">
    <property type="entry name" value="Transf_Hexapept/Carb_Anhydrase"/>
</dbReference>
<dbReference type="SUPFAM" id="SSF51161">
    <property type="entry name" value="Trimeric LpxA-like enzymes"/>
    <property type="match status" value="1"/>
</dbReference>
<dbReference type="RefSeq" id="WP_071614144.1">
    <property type="nucleotide sequence ID" value="NZ_CP015756.1"/>
</dbReference>
<dbReference type="InterPro" id="IPR011004">
    <property type="entry name" value="Trimer_LpxA-like_sf"/>
</dbReference>
<gene>
    <name evidence="1" type="ORF">A7L45_18165</name>
</gene>
<dbReference type="PANTHER" id="PTHR13061">
    <property type="entry name" value="DYNACTIN SUBUNIT P25"/>
    <property type="match status" value="1"/>
</dbReference>
<keyword evidence="2" id="KW-1185">Reference proteome</keyword>
<dbReference type="AlphaFoldDB" id="A0A1J0GKI0"/>
<accession>A0A1J0GKI0</accession>
<dbReference type="InterPro" id="IPR001451">
    <property type="entry name" value="Hexapep"/>
</dbReference>